<dbReference type="PANTHER" id="PTHR37153:SF1">
    <property type="entry name" value="HYPOTHETICAL LOC292874"/>
    <property type="match status" value="1"/>
</dbReference>
<feature type="region of interest" description="Disordered" evidence="1">
    <location>
        <begin position="1"/>
        <end position="22"/>
    </location>
</feature>
<evidence type="ECO:0000256" key="1">
    <source>
        <dbReference type="SAM" id="MobiDB-lite"/>
    </source>
</evidence>
<reference evidence="2" key="1">
    <citation type="submission" date="2019-08" db="EMBL/GenBank/DDBJ databases">
        <title>The improved chromosome-level genome for the pearl oyster Pinctada fucata martensii using PacBio sequencing and Hi-C.</title>
        <authorList>
            <person name="Zheng Z."/>
        </authorList>
    </citation>
    <scope>NUCLEOTIDE SEQUENCE</scope>
    <source>
        <strain evidence="2">ZZ-2019</strain>
        <tissue evidence="2">Adductor muscle</tissue>
    </source>
</reference>
<accession>A0AA89C3P0</accession>
<protein>
    <submittedName>
        <fullName evidence="2">Uncharacterized protein</fullName>
    </submittedName>
</protein>
<keyword evidence="3" id="KW-1185">Reference proteome</keyword>
<proteinExistence type="predicted"/>
<feature type="compositionally biased region" description="Basic residues" evidence="1">
    <location>
        <begin position="357"/>
        <end position="372"/>
    </location>
</feature>
<dbReference type="PANTHER" id="PTHR37153">
    <property type="entry name" value="CHROMOSOME 19 C19ORF81 HOMOLOG"/>
    <property type="match status" value="1"/>
</dbReference>
<organism evidence="2 3">
    <name type="scientific">Pinctada imbricata</name>
    <name type="common">Atlantic pearl-oyster</name>
    <name type="synonym">Pinctada martensii</name>
    <dbReference type="NCBI Taxonomy" id="66713"/>
    <lineage>
        <taxon>Eukaryota</taxon>
        <taxon>Metazoa</taxon>
        <taxon>Spiralia</taxon>
        <taxon>Lophotrochozoa</taxon>
        <taxon>Mollusca</taxon>
        <taxon>Bivalvia</taxon>
        <taxon>Autobranchia</taxon>
        <taxon>Pteriomorphia</taxon>
        <taxon>Pterioida</taxon>
        <taxon>Pterioidea</taxon>
        <taxon>Pteriidae</taxon>
        <taxon>Pinctada</taxon>
    </lineage>
</organism>
<evidence type="ECO:0000313" key="3">
    <source>
        <dbReference type="Proteomes" id="UP001186944"/>
    </source>
</evidence>
<comment type="caution">
    <text evidence="2">The sequence shown here is derived from an EMBL/GenBank/DDBJ whole genome shotgun (WGS) entry which is preliminary data.</text>
</comment>
<dbReference type="Proteomes" id="UP001186944">
    <property type="component" value="Unassembled WGS sequence"/>
</dbReference>
<sequence>MPTSSQAMIVMSGEGEDPRVPRRHFSNQANKISVTNYNMCKTVKYDRHFGSLMMDNSTGRSGAIAHRFPDDQEHGFRTIVNDTSKVRMRQIPEVTRGRNDARESLSYSYSSRFQPRHTFDASSLEKFGFRRRNVGNAGQTTLVEIRPKSSNSAAILNGKQYIPSPPGTKSLTAEEYLRKYEKKDVICRESSPVEEQQTSWIGNVEHVREEPKLSLLDEVKRSVNYDNRIQPALNMRTSLPRSNPFAVCFSFRQDTDMTHKEVKYLLEKNIGVRVHTIRYDPVSVRCASTAADTRSRWIVTYGTTGECAYVISKGLEYKGDKIAIKSLDDVYACEYEAYQVYLSDLMREQNARNAGQKNKKRNAKRRQGRSKK</sequence>
<dbReference type="AlphaFoldDB" id="A0AA89C3P0"/>
<feature type="region of interest" description="Disordered" evidence="1">
    <location>
        <begin position="351"/>
        <end position="372"/>
    </location>
</feature>
<gene>
    <name evidence="2" type="ORF">FSP39_016718</name>
</gene>
<name>A0AA89C3P0_PINIB</name>
<dbReference type="InterPro" id="IPR031746">
    <property type="entry name" value="DUF4732"/>
</dbReference>
<evidence type="ECO:0000313" key="2">
    <source>
        <dbReference type="EMBL" id="KAK3093521.1"/>
    </source>
</evidence>
<dbReference type="EMBL" id="VSWD01000009">
    <property type="protein sequence ID" value="KAK3093521.1"/>
    <property type="molecule type" value="Genomic_DNA"/>
</dbReference>